<comment type="caution">
    <text evidence="2">The sequence shown here is derived from an EMBL/GenBank/DDBJ whole genome shotgun (WGS) entry which is preliminary data.</text>
</comment>
<evidence type="ECO:0000256" key="1">
    <source>
        <dbReference type="SAM" id="Phobius"/>
    </source>
</evidence>
<organism evidence="2 3">
    <name type="scientific">Lucilia cuprina</name>
    <name type="common">Green bottle fly</name>
    <name type="synonym">Australian sheep blowfly</name>
    <dbReference type="NCBI Taxonomy" id="7375"/>
    <lineage>
        <taxon>Eukaryota</taxon>
        <taxon>Metazoa</taxon>
        <taxon>Ecdysozoa</taxon>
        <taxon>Arthropoda</taxon>
        <taxon>Hexapoda</taxon>
        <taxon>Insecta</taxon>
        <taxon>Pterygota</taxon>
        <taxon>Neoptera</taxon>
        <taxon>Endopterygota</taxon>
        <taxon>Diptera</taxon>
        <taxon>Brachycera</taxon>
        <taxon>Muscomorpha</taxon>
        <taxon>Oestroidea</taxon>
        <taxon>Calliphoridae</taxon>
        <taxon>Luciliinae</taxon>
        <taxon>Lucilia</taxon>
    </lineage>
</organism>
<feature type="transmembrane region" description="Helical" evidence="1">
    <location>
        <begin position="71"/>
        <end position="92"/>
    </location>
</feature>
<keyword evidence="1" id="KW-1133">Transmembrane helix</keyword>
<accession>A0A0L0CM34</accession>
<keyword evidence="1" id="KW-0472">Membrane</keyword>
<evidence type="ECO:0008006" key="4">
    <source>
        <dbReference type="Google" id="ProtNLM"/>
    </source>
</evidence>
<dbReference type="EMBL" id="JRES01000195">
    <property type="protein sequence ID" value="KNC33398.1"/>
    <property type="molecule type" value="Genomic_DNA"/>
</dbReference>
<keyword evidence="3" id="KW-1185">Reference proteome</keyword>
<name>A0A0L0CM34_LUCCU</name>
<gene>
    <name evidence="2" type="ORF">FF38_09877</name>
</gene>
<feature type="transmembrane region" description="Helical" evidence="1">
    <location>
        <begin position="36"/>
        <end position="59"/>
    </location>
</feature>
<feature type="transmembrane region" description="Helical" evidence="1">
    <location>
        <begin position="119"/>
        <end position="149"/>
    </location>
</feature>
<evidence type="ECO:0000313" key="2">
    <source>
        <dbReference type="EMBL" id="KNC33398.1"/>
    </source>
</evidence>
<dbReference type="OrthoDB" id="8067175at2759"/>
<keyword evidence="1" id="KW-0812">Transmembrane</keyword>
<evidence type="ECO:0000313" key="3">
    <source>
        <dbReference type="Proteomes" id="UP000037069"/>
    </source>
</evidence>
<proteinExistence type="predicted"/>
<reference evidence="2 3" key="1">
    <citation type="journal article" date="2015" name="Nat. Commun.">
        <title>Lucilia cuprina genome unlocks parasitic fly biology to underpin future interventions.</title>
        <authorList>
            <person name="Anstead C.A."/>
            <person name="Korhonen P.K."/>
            <person name="Young N.D."/>
            <person name="Hall R.S."/>
            <person name="Jex A.R."/>
            <person name="Murali S.C."/>
            <person name="Hughes D.S."/>
            <person name="Lee S.F."/>
            <person name="Perry T."/>
            <person name="Stroehlein A.J."/>
            <person name="Ansell B.R."/>
            <person name="Breugelmans B."/>
            <person name="Hofmann A."/>
            <person name="Qu J."/>
            <person name="Dugan S."/>
            <person name="Lee S.L."/>
            <person name="Chao H."/>
            <person name="Dinh H."/>
            <person name="Han Y."/>
            <person name="Doddapaneni H.V."/>
            <person name="Worley K.C."/>
            <person name="Muzny D.M."/>
            <person name="Ioannidis P."/>
            <person name="Waterhouse R.M."/>
            <person name="Zdobnov E.M."/>
            <person name="James P.J."/>
            <person name="Bagnall N.H."/>
            <person name="Kotze A.C."/>
            <person name="Gibbs R.A."/>
            <person name="Richards S."/>
            <person name="Batterham P."/>
            <person name="Gasser R.B."/>
        </authorList>
    </citation>
    <scope>NUCLEOTIDE SEQUENCE [LARGE SCALE GENOMIC DNA]</scope>
    <source>
        <strain evidence="2 3">LS</strain>
        <tissue evidence="2">Full body</tissue>
    </source>
</reference>
<dbReference type="Proteomes" id="UP000037069">
    <property type="component" value="Unassembled WGS sequence"/>
</dbReference>
<sequence length="336" mass="39241">MSKFLDIYYYLTNAIGVLNIHYNSLTNTYNLNHWPTLIYCASINILTFMFLQFATYTYFKISLFCVPAESLIFFDGSVVVSNYALLVCVITQCWCKRQRIRLANCSEINYAELTVSSNVFGIISVISILVDLNIYLSVLLMQMCVQMLVQRLRNIRKEIQLMHRLQRNGQTINHKLYQNLRQKLNHRIILIAKDACELKSLAEELFSIYQLQLLLSNLMLLYNVCELLVNSFKEMGQMVYQIGMYDNLETRNILRKDDLALNLEFLLLEIQYRELKFSWTIISESILVDSLPIYHIPADSNLIDFEIHVHVVASGNRYPSISLYPSQVETIEIYSR</sequence>
<dbReference type="AlphaFoldDB" id="A0A0L0CM34"/>
<protein>
    <recommendedName>
        <fullName evidence="4">Gustatory receptor</fullName>
    </recommendedName>
</protein>